<dbReference type="InterPro" id="IPR027417">
    <property type="entry name" value="P-loop_NTPase"/>
</dbReference>
<gene>
    <name evidence="2" type="ORF">V2H45_12780</name>
</gene>
<dbReference type="Pfam" id="PF00931">
    <property type="entry name" value="NB-ARC"/>
    <property type="match status" value="1"/>
</dbReference>
<evidence type="ECO:0000313" key="2">
    <source>
        <dbReference type="EMBL" id="MEE3717632.1"/>
    </source>
</evidence>
<protein>
    <submittedName>
        <fullName evidence="2">NB-ARC domain-containing protein</fullName>
    </submittedName>
</protein>
<sequence length="552" mass="62673">MADTLKASEQGLTVVDRYRQQKKWTKSNSSVWWLTAHTSKATLRRFWAANPIQRESFIAICKAVGISDWEAISAADDLETAIEKPQVQEWGEAPDLEKFYGRKDEIAQLEAWFLKDACKLIAIWGMGGIGKTALALTVADRVQEQFDYVIWRSLQSAPSLSTLLQGLLTSLSLEQVENDSEDFLEDFLEDESARTQQNLMQFIECLKQKRCLIVLDGIEAVFQSYESKRPRTGYFRRGYEDYELLLQQLEIARHQSCIVLTSREKPEAIALAEHKNSPVRSLTLKGLQIEDAAELFKTKGFSGEEQGLSELVALYSGNPLALRVIATMIQEYFKGNITYFLSQNTLVLGDRMRTLLNQQIERLSDLEKELIRWLTIEQTPVTLEQLRRNLLVPPSFSQLIEAVASLERRSLLEKIVLEQEVLFTLPPLAIKYVMDDLVEQSVKEIDRAIETQDIEAFQILRNYALIESPGATSDREIASRLLTKIGNSLIRAYKSEGTTLQELSKLLSLLQGKSFLTIGYAGYNLHHLLRFLGVDVSNYDLETIAIEAENAS</sequence>
<feature type="domain" description="NB-ARC" evidence="1">
    <location>
        <begin position="103"/>
        <end position="218"/>
    </location>
</feature>
<dbReference type="Gene3D" id="3.40.50.300">
    <property type="entry name" value="P-loop containing nucleotide triphosphate hydrolases"/>
    <property type="match status" value="1"/>
</dbReference>
<dbReference type="PANTHER" id="PTHR36766">
    <property type="entry name" value="PLANT BROAD-SPECTRUM MILDEW RESISTANCE PROTEIN RPW8"/>
    <property type="match status" value="1"/>
</dbReference>
<dbReference type="SUPFAM" id="SSF52540">
    <property type="entry name" value="P-loop containing nucleoside triphosphate hydrolases"/>
    <property type="match status" value="1"/>
</dbReference>
<dbReference type="Proteomes" id="UP001333818">
    <property type="component" value="Unassembled WGS sequence"/>
</dbReference>
<dbReference type="PRINTS" id="PR00364">
    <property type="entry name" value="DISEASERSIST"/>
</dbReference>
<dbReference type="AlphaFoldDB" id="A0AAW9PX66"/>
<dbReference type="InterPro" id="IPR002182">
    <property type="entry name" value="NB-ARC"/>
</dbReference>
<dbReference type="RefSeq" id="WP_330484062.1">
    <property type="nucleotide sequence ID" value="NZ_JAZBJZ010000047.1"/>
</dbReference>
<organism evidence="2 3">
    <name type="scientific">Tumidithrix elongata BACA0141</name>
    <dbReference type="NCBI Taxonomy" id="2716417"/>
    <lineage>
        <taxon>Bacteria</taxon>
        <taxon>Bacillati</taxon>
        <taxon>Cyanobacteriota</taxon>
        <taxon>Cyanophyceae</taxon>
        <taxon>Pseudanabaenales</taxon>
        <taxon>Pseudanabaenaceae</taxon>
        <taxon>Tumidithrix</taxon>
        <taxon>Tumidithrix elongata</taxon>
    </lineage>
</organism>
<name>A0AAW9PX66_9CYAN</name>
<dbReference type="EMBL" id="JAZBJZ010000047">
    <property type="protein sequence ID" value="MEE3717632.1"/>
    <property type="molecule type" value="Genomic_DNA"/>
</dbReference>
<comment type="caution">
    <text evidence="2">The sequence shown here is derived from an EMBL/GenBank/DDBJ whole genome shotgun (WGS) entry which is preliminary data.</text>
</comment>
<reference evidence="2" key="1">
    <citation type="submission" date="2024-01" db="EMBL/GenBank/DDBJ databases">
        <title>Bank of Algae and Cyanobacteria of the Azores (BACA) strain genomes.</title>
        <authorList>
            <person name="Luz R."/>
            <person name="Cordeiro R."/>
            <person name="Fonseca A."/>
            <person name="Goncalves V."/>
        </authorList>
    </citation>
    <scope>NUCLEOTIDE SEQUENCE</scope>
    <source>
        <strain evidence="2">BACA0141</strain>
    </source>
</reference>
<keyword evidence="3" id="KW-1185">Reference proteome</keyword>
<evidence type="ECO:0000259" key="1">
    <source>
        <dbReference type="Pfam" id="PF00931"/>
    </source>
</evidence>
<accession>A0AAW9PX66</accession>
<dbReference type="PANTHER" id="PTHR36766:SF30">
    <property type="entry name" value="TIR-NBS TYPE DISEASE RESISTANCE PROTEIN-RELATED"/>
    <property type="match status" value="1"/>
</dbReference>
<evidence type="ECO:0000313" key="3">
    <source>
        <dbReference type="Proteomes" id="UP001333818"/>
    </source>
</evidence>
<proteinExistence type="predicted"/>
<dbReference type="GO" id="GO:0043531">
    <property type="term" value="F:ADP binding"/>
    <property type="evidence" value="ECO:0007669"/>
    <property type="project" value="InterPro"/>
</dbReference>